<organism evidence="2">
    <name type="scientific">marine sediment metagenome</name>
    <dbReference type="NCBI Taxonomy" id="412755"/>
    <lineage>
        <taxon>unclassified sequences</taxon>
        <taxon>metagenomes</taxon>
        <taxon>ecological metagenomes</taxon>
    </lineage>
</organism>
<evidence type="ECO:0000259" key="1">
    <source>
        <dbReference type="Pfam" id="PF12705"/>
    </source>
</evidence>
<dbReference type="Pfam" id="PF12705">
    <property type="entry name" value="PDDEXK_1"/>
    <property type="match status" value="1"/>
</dbReference>
<dbReference type="InterPro" id="IPR038726">
    <property type="entry name" value="PDDEXK_AddAB-type"/>
</dbReference>
<reference evidence="2" key="1">
    <citation type="journal article" date="2015" name="Nature">
        <title>Complex archaea that bridge the gap between prokaryotes and eukaryotes.</title>
        <authorList>
            <person name="Spang A."/>
            <person name="Saw J.H."/>
            <person name="Jorgensen S.L."/>
            <person name="Zaremba-Niedzwiedzka K."/>
            <person name="Martijn J."/>
            <person name="Lind A.E."/>
            <person name="van Eijk R."/>
            <person name="Schleper C."/>
            <person name="Guy L."/>
            <person name="Ettema T.J."/>
        </authorList>
    </citation>
    <scope>NUCLEOTIDE SEQUENCE</scope>
</reference>
<comment type="caution">
    <text evidence="2">The sequence shown here is derived from an EMBL/GenBank/DDBJ whole genome shotgun (WGS) entry which is preliminary data.</text>
</comment>
<protein>
    <recommendedName>
        <fullName evidence="1">PD-(D/E)XK endonuclease-like domain-containing protein</fullName>
    </recommendedName>
</protein>
<name>A0A0F9QYH1_9ZZZZ</name>
<dbReference type="EMBL" id="LAZR01001268">
    <property type="protein sequence ID" value="KKN47584.1"/>
    <property type="molecule type" value="Genomic_DNA"/>
</dbReference>
<proteinExistence type="predicted"/>
<accession>A0A0F9QYH1</accession>
<dbReference type="AlphaFoldDB" id="A0A0F9QYH1"/>
<evidence type="ECO:0000313" key="2">
    <source>
        <dbReference type="EMBL" id="KKN47584.1"/>
    </source>
</evidence>
<gene>
    <name evidence="2" type="ORF">LCGC14_0661520</name>
</gene>
<feature type="domain" description="PD-(D/E)XK endonuclease-like" evidence="1">
    <location>
        <begin position="6"/>
        <end position="219"/>
    </location>
</feature>
<sequence length="428" mass="48652">MKKLILSASSIGAFKSCPIRFRNAYVYGIRPIEDKESQRVGTNWHLLLETAALVPGNECSCVHPGPVLPLIKEDCPICEGIGMVPDDIMEVVTRVLNKAYEGIEFNDPEAKEVERVTLLHALAGYRWHYGEQLEPVVATEQYFSLPLLNPQTGHPVPDVFIKGRIDKLIEIANGIAVKEHKSTSKSIDSDSTYWGHLNLDVQTTMYIYAARRMQQNEIPCEHPGCLNHLSHPCENCGKGGPLINTVKYDVYHKPTIRPKKLTQGDSKKFVADGMYCGQEFEVVTGIPEPGYTELLHPAVNGVQAYLEPGSKPGTFTIRETPDMFGARLLKDITERPEFYFRCVELTRTDAELKAFEQELYDIAQNMQFMVRSGRFYTNEHQCEATFRCDYIESCYNRQIVDPDHIPDGFKCIFAERFRREKLDDIMQS</sequence>